<accession>A0AAU9RTE0</accession>
<organism evidence="3 4">
    <name type="scientific">Thlaspi arvense</name>
    <name type="common">Field penny-cress</name>
    <dbReference type="NCBI Taxonomy" id="13288"/>
    <lineage>
        <taxon>Eukaryota</taxon>
        <taxon>Viridiplantae</taxon>
        <taxon>Streptophyta</taxon>
        <taxon>Embryophyta</taxon>
        <taxon>Tracheophyta</taxon>
        <taxon>Spermatophyta</taxon>
        <taxon>Magnoliopsida</taxon>
        <taxon>eudicotyledons</taxon>
        <taxon>Gunneridae</taxon>
        <taxon>Pentapetalae</taxon>
        <taxon>rosids</taxon>
        <taxon>malvids</taxon>
        <taxon>Brassicales</taxon>
        <taxon>Brassicaceae</taxon>
        <taxon>Thlaspideae</taxon>
        <taxon>Thlaspi</taxon>
    </lineage>
</organism>
<feature type="chain" id="PRO_5043773528" evidence="2">
    <location>
        <begin position="24"/>
        <end position="92"/>
    </location>
</feature>
<feature type="compositionally biased region" description="Gly residues" evidence="1">
    <location>
        <begin position="56"/>
        <end position="65"/>
    </location>
</feature>
<sequence>MAKEIPSKLGLVLLLLVILLVQCFNECALASPQKLRPSSGWRRKMARVKSSKSDRGSGGGPGGGYHLPLPPPPPPPSPFLMWPPSSEQLPLP</sequence>
<reference evidence="3 4" key="1">
    <citation type="submission" date="2022-03" db="EMBL/GenBank/DDBJ databases">
        <authorList>
            <person name="Nunn A."/>
            <person name="Chopra R."/>
            <person name="Nunn A."/>
            <person name="Contreras Garrido A."/>
        </authorList>
    </citation>
    <scope>NUCLEOTIDE SEQUENCE [LARGE SCALE GENOMIC DNA]</scope>
</reference>
<evidence type="ECO:0000313" key="3">
    <source>
        <dbReference type="EMBL" id="CAH2046471.1"/>
    </source>
</evidence>
<feature type="compositionally biased region" description="Basic residues" evidence="1">
    <location>
        <begin position="41"/>
        <end position="50"/>
    </location>
</feature>
<keyword evidence="2" id="KW-0732">Signal</keyword>
<dbReference type="AlphaFoldDB" id="A0AAU9RTE0"/>
<dbReference type="EMBL" id="OU466858">
    <property type="protein sequence ID" value="CAH2046471.1"/>
    <property type="molecule type" value="Genomic_DNA"/>
</dbReference>
<gene>
    <name evidence="3" type="ORF">TAV2_LOCUS6529</name>
</gene>
<evidence type="ECO:0000313" key="4">
    <source>
        <dbReference type="Proteomes" id="UP000836841"/>
    </source>
</evidence>
<dbReference type="Proteomes" id="UP000836841">
    <property type="component" value="Chromosome 2"/>
</dbReference>
<feature type="compositionally biased region" description="Pro residues" evidence="1">
    <location>
        <begin position="68"/>
        <end position="78"/>
    </location>
</feature>
<evidence type="ECO:0000256" key="1">
    <source>
        <dbReference type="SAM" id="MobiDB-lite"/>
    </source>
</evidence>
<name>A0AAU9RTE0_THLAR</name>
<feature type="signal peptide" evidence="2">
    <location>
        <begin position="1"/>
        <end position="23"/>
    </location>
</feature>
<keyword evidence="4" id="KW-1185">Reference proteome</keyword>
<proteinExistence type="predicted"/>
<feature type="region of interest" description="Disordered" evidence="1">
    <location>
        <begin position="37"/>
        <end position="92"/>
    </location>
</feature>
<protein>
    <submittedName>
        <fullName evidence="3">Uncharacterized protein</fullName>
    </submittedName>
</protein>
<evidence type="ECO:0000256" key="2">
    <source>
        <dbReference type="SAM" id="SignalP"/>
    </source>
</evidence>